<dbReference type="SUPFAM" id="SSF49464">
    <property type="entry name" value="Carboxypeptidase regulatory domain-like"/>
    <property type="match status" value="2"/>
</dbReference>
<dbReference type="EMBL" id="SJPN01000002">
    <property type="protein sequence ID" value="TWU06170.1"/>
    <property type="molecule type" value="Genomic_DNA"/>
</dbReference>
<dbReference type="AlphaFoldDB" id="A0A5C6B2P6"/>
<dbReference type="Proteomes" id="UP000320176">
    <property type="component" value="Unassembled WGS sequence"/>
</dbReference>
<organism evidence="2 3">
    <name type="scientific">Stieleria varia</name>
    <dbReference type="NCBI Taxonomy" id="2528005"/>
    <lineage>
        <taxon>Bacteria</taxon>
        <taxon>Pseudomonadati</taxon>
        <taxon>Planctomycetota</taxon>
        <taxon>Planctomycetia</taxon>
        <taxon>Pirellulales</taxon>
        <taxon>Pirellulaceae</taxon>
        <taxon>Stieleria</taxon>
    </lineage>
</organism>
<gene>
    <name evidence="2" type="ORF">Pla52n_18900</name>
</gene>
<comment type="caution">
    <text evidence="2">The sequence shown here is derived from an EMBL/GenBank/DDBJ whole genome shotgun (WGS) entry which is preliminary data.</text>
</comment>
<evidence type="ECO:0000313" key="2">
    <source>
        <dbReference type="EMBL" id="TWU06170.1"/>
    </source>
</evidence>
<protein>
    <recommendedName>
        <fullName evidence="4">Nickel uptake substrate-specific transmembrane region</fullName>
    </recommendedName>
</protein>
<keyword evidence="3" id="KW-1185">Reference proteome</keyword>
<name>A0A5C6B2P6_9BACT</name>
<sequence length="720" mass="78980" precursor="true">MNHVECKVALSMFFLVLCSTCFAQSETQRVNISGVISDASGKPIDNALVLATANVYAPRTAMAIEDMPRTRSDSSGRYTMVMNLPEGVASISVFATSEAKVIASRVERSHAQTNYTFDVTMRDSVAPARFHVVNKDGDPIPNAVLSSISGGELMSPLSSDVFDALGVDRPESDSQGNLLLEDLALGSTYRVEFTHPDFARCVQRSQLVSNELADIVLDRGDQVNFLVECIADPLSVPQTTIAATVQTESGTYVEIVKPDSDGRASMRLPDRHGNISVSHPKYLPAERYVYHKGAGQSLKFTLHEKGKVRGKVLREDTRAGQSGLYVQFAFDNNVIAQASIDLEGNYEAEVPAIPVSVGLNSRRLNNSRHLVEVKANETTFVPDLIAPAPREFIGTVRMPNGDPAPGVIVIYGLGRNAVVTDGQGQFRVTDDREISRGIYAMAFHPQKRLSVSFHAGPDANAIDSTLSPDGSIIGLVVDENGKPLPDIPVNLKGRFRGERGLSMITTLQTTRSRMDGTYRFVGLGEGIDYQAEVHGAFRSDYSSSIKRQSRETVIGAKRDRRPIVMTPTLLQEVMEKEKGKPEAPRRLADIEFGEWIQSGPLDHADMEGKSVLLYFGWPMQPQDVLQMIDGHYGDKGLLVIAVLEPPVNEQERQARIKALAEKSDAFSYAIVTGGGNFSNAYAGHIDHKMLLYGSDGQFVEEIHYRDALHKVRNHMLYAQP</sequence>
<proteinExistence type="predicted"/>
<dbReference type="InterPro" id="IPR008969">
    <property type="entry name" value="CarboxyPept-like_regulatory"/>
</dbReference>
<evidence type="ECO:0008006" key="4">
    <source>
        <dbReference type="Google" id="ProtNLM"/>
    </source>
</evidence>
<reference evidence="2 3" key="1">
    <citation type="submission" date="2019-02" db="EMBL/GenBank/DDBJ databases">
        <title>Deep-cultivation of Planctomycetes and their phenomic and genomic characterization uncovers novel biology.</title>
        <authorList>
            <person name="Wiegand S."/>
            <person name="Jogler M."/>
            <person name="Boedeker C."/>
            <person name="Pinto D."/>
            <person name="Vollmers J."/>
            <person name="Rivas-Marin E."/>
            <person name="Kohn T."/>
            <person name="Peeters S.H."/>
            <person name="Heuer A."/>
            <person name="Rast P."/>
            <person name="Oberbeckmann S."/>
            <person name="Bunk B."/>
            <person name="Jeske O."/>
            <person name="Meyerdierks A."/>
            <person name="Storesund J.E."/>
            <person name="Kallscheuer N."/>
            <person name="Luecker S."/>
            <person name="Lage O.M."/>
            <person name="Pohl T."/>
            <person name="Merkel B.J."/>
            <person name="Hornburger P."/>
            <person name="Mueller R.-W."/>
            <person name="Bruemmer F."/>
            <person name="Labrenz M."/>
            <person name="Spormann A.M."/>
            <person name="Op Den Camp H."/>
            <person name="Overmann J."/>
            <person name="Amann R."/>
            <person name="Jetten M.S.M."/>
            <person name="Mascher T."/>
            <person name="Medema M.H."/>
            <person name="Devos D.P."/>
            <person name="Kaster A.-K."/>
            <person name="Ovreas L."/>
            <person name="Rohde M."/>
            <person name="Galperin M.Y."/>
            <person name="Jogler C."/>
        </authorList>
    </citation>
    <scope>NUCLEOTIDE SEQUENCE [LARGE SCALE GENOMIC DNA]</scope>
    <source>
        <strain evidence="2 3">Pla52n</strain>
    </source>
</reference>
<feature type="chain" id="PRO_5022787040" description="Nickel uptake substrate-specific transmembrane region" evidence="1">
    <location>
        <begin position="24"/>
        <end position="720"/>
    </location>
</feature>
<evidence type="ECO:0000313" key="3">
    <source>
        <dbReference type="Proteomes" id="UP000320176"/>
    </source>
</evidence>
<dbReference type="Gene3D" id="2.60.40.1120">
    <property type="entry name" value="Carboxypeptidase-like, regulatory domain"/>
    <property type="match status" value="1"/>
</dbReference>
<evidence type="ECO:0000256" key="1">
    <source>
        <dbReference type="SAM" id="SignalP"/>
    </source>
</evidence>
<feature type="signal peptide" evidence="1">
    <location>
        <begin position="1"/>
        <end position="23"/>
    </location>
</feature>
<keyword evidence="1" id="KW-0732">Signal</keyword>
<accession>A0A5C6B2P6</accession>